<evidence type="ECO:0000313" key="1">
    <source>
        <dbReference type="EMBL" id="NNV55362.1"/>
    </source>
</evidence>
<keyword evidence="2" id="KW-1185">Reference proteome</keyword>
<name>A0A8J8FDA2_9BACT</name>
<dbReference type="RefSeq" id="WP_171607288.1">
    <property type="nucleotide sequence ID" value="NZ_WHPF01000005.1"/>
</dbReference>
<dbReference type="EMBL" id="WHPF01000005">
    <property type="protein sequence ID" value="NNV55362.1"/>
    <property type="molecule type" value="Genomic_DNA"/>
</dbReference>
<accession>A0A8J8FDA2</accession>
<gene>
    <name evidence="1" type="ORF">GD597_07830</name>
</gene>
<proteinExistence type="predicted"/>
<dbReference type="Proteomes" id="UP000598971">
    <property type="component" value="Unassembled WGS sequence"/>
</dbReference>
<sequence length="256" mass="28263">MKKNHINTVLASIIFLFFLPLLVVAQKNYVSIEGGLFLGGPVNQFKSEMTASGFGDRLSYSLADLSFIFAIFPDLGATQINTQYPKSTLNPGKYWVRFGHELKNKNYLELSYGKIHSSVVEGFDQLQTSDVFAGNRLNYASNINALTAHYIFSGKNATTGIGIGPALAFNTITREANYFAEKESHLQPGISGTANWRFVNGKVFFMSLRGDVLLFTPVSVNAVTVTSYDGLKQSTFNGTKVNSFIYDMTMSVGFKF</sequence>
<reference evidence="1" key="1">
    <citation type="submission" date="2019-10" db="EMBL/GenBank/DDBJ databases">
        <title>Draft genome sequence of Panacibacter sp. KCS-6.</title>
        <authorList>
            <person name="Yim K.J."/>
        </authorList>
    </citation>
    <scope>NUCLEOTIDE SEQUENCE</scope>
    <source>
        <strain evidence="1">KCS-6</strain>
    </source>
</reference>
<protein>
    <submittedName>
        <fullName evidence="1">Uncharacterized protein</fullName>
    </submittedName>
</protein>
<evidence type="ECO:0000313" key="2">
    <source>
        <dbReference type="Proteomes" id="UP000598971"/>
    </source>
</evidence>
<organism evidence="1 2">
    <name type="scientific">Limnovirga soli</name>
    <dbReference type="NCBI Taxonomy" id="2656915"/>
    <lineage>
        <taxon>Bacteria</taxon>
        <taxon>Pseudomonadati</taxon>
        <taxon>Bacteroidota</taxon>
        <taxon>Chitinophagia</taxon>
        <taxon>Chitinophagales</taxon>
        <taxon>Chitinophagaceae</taxon>
        <taxon>Limnovirga</taxon>
    </lineage>
</organism>
<dbReference type="AlphaFoldDB" id="A0A8J8FDA2"/>
<comment type="caution">
    <text evidence="1">The sequence shown here is derived from an EMBL/GenBank/DDBJ whole genome shotgun (WGS) entry which is preliminary data.</text>
</comment>